<keyword evidence="2" id="KW-1185">Reference proteome</keyword>
<evidence type="ECO:0000313" key="1">
    <source>
        <dbReference type="EMBL" id="ETO06161.1"/>
    </source>
</evidence>
<dbReference type="EMBL" id="ASPP01027415">
    <property type="protein sequence ID" value="ETO06161.1"/>
    <property type="molecule type" value="Genomic_DNA"/>
</dbReference>
<organism evidence="1 2">
    <name type="scientific">Reticulomyxa filosa</name>
    <dbReference type="NCBI Taxonomy" id="46433"/>
    <lineage>
        <taxon>Eukaryota</taxon>
        <taxon>Sar</taxon>
        <taxon>Rhizaria</taxon>
        <taxon>Retaria</taxon>
        <taxon>Foraminifera</taxon>
        <taxon>Monothalamids</taxon>
        <taxon>Reticulomyxidae</taxon>
        <taxon>Reticulomyxa</taxon>
    </lineage>
</organism>
<reference evidence="1 2" key="1">
    <citation type="journal article" date="2013" name="Curr. Biol.">
        <title>The Genome of the Foraminiferan Reticulomyxa filosa.</title>
        <authorList>
            <person name="Glockner G."/>
            <person name="Hulsmann N."/>
            <person name="Schleicher M."/>
            <person name="Noegel A.A."/>
            <person name="Eichinger L."/>
            <person name="Gallinger C."/>
            <person name="Pawlowski J."/>
            <person name="Sierra R."/>
            <person name="Euteneuer U."/>
            <person name="Pillet L."/>
            <person name="Moustafa A."/>
            <person name="Platzer M."/>
            <person name="Groth M."/>
            <person name="Szafranski K."/>
            <person name="Schliwa M."/>
        </authorList>
    </citation>
    <scope>NUCLEOTIDE SEQUENCE [LARGE SCALE GENOMIC DNA]</scope>
</reference>
<proteinExistence type="predicted"/>
<sequence length="159" mass="18777">MGFSQRTSRKFNYTAKRFPSNQSKRNFNNFEKIQSTKLEHTDLSSPFSKDIYDELPMTLSTQDKNERKRLLLADNSYQQLIRGTNKGDDDEWVSMKEQSIQKLTDYVFQQINNSFPDLLTKHVNEALEIWSRKNPRGNRYCGVTYIPNFNNCFYCTGFI</sequence>
<dbReference type="Proteomes" id="UP000023152">
    <property type="component" value="Unassembled WGS sequence"/>
</dbReference>
<gene>
    <name evidence="1" type="ORF">RFI_31235</name>
</gene>
<dbReference type="AlphaFoldDB" id="X6LXR0"/>
<protein>
    <submittedName>
        <fullName evidence="1">Uncharacterized protein</fullName>
    </submittedName>
</protein>
<evidence type="ECO:0000313" key="2">
    <source>
        <dbReference type="Proteomes" id="UP000023152"/>
    </source>
</evidence>
<accession>X6LXR0</accession>
<name>X6LXR0_RETFI</name>
<comment type="caution">
    <text evidence="1">The sequence shown here is derived from an EMBL/GenBank/DDBJ whole genome shotgun (WGS) entry which is preliminary data.</text>
</comment>